<dbReference type="VEuPathDB" id="MicrosporidiaDB:M896_091620"/>
<dbReference type="HOGENOM" id="CLU_799499_0_0_1"/>
<comment type="caution">
    <text evidence="2">The sequence shown here is derived from an EMBL/GenBank/DDBJ whole genome shotgun (WGS) entry which is preliminary data.</text>
</comment>
<proteinExistence type="predicted"/>
<keyword evidence="3" id="KW-1185">Reference proteome</keyword>
<accession>A0A0B2UJ55</accession>
<feature type="transmembrane region" description="Helical" evidence="1">
    <location>
        <begin position="232"/>
        <end position="253"/>
    </location>
</feature>
<dbReference type="GeneID" id="26262375"/>
<protein>
    <submittedName>
        <fullName evidence="2">Uncharacterized protein</fullName>
    </submittedName>
</protein>
<feature type="transmembrane region" description="Helical" evidence="1">
    <location>
        <begin position="21"/>
        <end position="45"/>
    </location>
</feature>
<organism evidence="2 3">
    <name type="scientific">Ordospora colligata OC4</name>
    <dbReference type="NCBI Taxonomy" id="1354746"/>
    <lineage>
        <taxon>Eukaryota</taxon>
        <taxon>Fungi</taxon>
        <taxon>Fungi incertae sedis</taxon>
        <taxon>Microsporidia</taxon>
        <taxon>Ordosporidae</taxon>
        <taxon>Ordospora</taxon>
    </lineage>
</organism>
<feature type="transmembrane region" description="Helical" evidence="1">
    <location>
        <begin position="116"/>
        <end position="137"/>
    </location>
</feature>
<dbReference type="InParanoid" id="A0A0B2UJ55"/>
<keyword evidence="1" id="KW-1133">Transmembrane helix</keyword>
<sequence>MDTLKKITKIWHDLDIIIEKICIWVSNVLDVLGNFKYVLIGALMYEKSSSVIASDGCRFFSIMMMIVGFMDGFHKISTCNIVRKISKTTTNKYLQKVIDWFDRIHCMFIDIRLNMVLDYVCNILCALGIGILVYSMISDFNKDRASYGEFDANKCITNMFKPFGGWISMWNVGTNLYQAVMFFIGLYKKFSDKTIKYSNTSGVILLTTTANGTTEDNGEDVYEGNGQVRDTLFRFALAGLIISMITFLFNLIWQGTTSFSGWKFSTFIIGKVILILHYVMPSLRFSAGNNTVFLSVIFISLLTVYSMFGSIVATLLQYGTMGKTGFQSNGGEKTDEDITKNILAQLG</sequence>
<feature type="transmembrane region" description="Helical" evidence="1">
    <location>
        <begin position="51"/>
        <end position="73"/>
    </location>
</feature>
<keyword evidence="1" id="KW-0812">Transmembrane</keyword>
<dbReference type="RefSeq" id="XP_014563276.1">
    <property type="nucleotide sequence ID" value="XM_014707790.1"/>
</dbReference>
<evidence type="ECO:0000256" key="1">
    <source>
        <dbReference type="SAM" id="Phobius"/>
    </source>
</evidence>
<feature type="transmembrane region" description="Helical" evidence="1">
    <location>
        <begin position="167"/>
        <end position="187"/>
    </location>
</feature>
<feature type="transmembrane region" description="Helical" evidence="1">
    <location>
        <begin position="292"/>
        <end position="316"/>
    </location>
</feature>
<dbReference type="Proteomes" id="UP000031056">
    <property type="component" value="Unassembled WGS sequence"/>
</dbReference>
<name>A0A0B2UJ55_9MICR</name>
<evidence type="ECO:0000313" key="3">
    <source>
        <dbReference type="Proteomes" id="UP000031056"/>
    </source>
</evidence>
<dbReference type="EMBL" id="JOKQ01000009">
    <property type="protein sequence ID" value="KHN69234.1"/>
    <property type="molecule type" value="Genomic_DNA"/>
</dbReference>
<gene>
    <name evidence="2" type="ORF">M896_091620</name>
</gene>
<feature type="transmembrane region" description="Helical" evidence="1">
    <location>
        <begin position="259"/>
        <end position="280"/>
    </location>
</feature>
<keyword evidence="1" id="KW-0472">Membrane</keyword>
<dbReference type="AlphaFoldDB" id="A0A0B2UJ55"/>
<evidence type="ECO:0000313" key="2">
    <source>
        <dbReference type="EMBL" id="KHN69234.1"/>
    </source>
</evidence>
<reference evidence="2 3" key="1">
    <citation type="journal article" date="2014" name="MBio">
        <title>The Ordospora colligata genome; evolution of extreme reduction in microsporidia and host-to-parasite horizontal gene transfer.</title>
        <authorList>
            <person name="Pombert J.-F."/>
            <person name="Haag K.L."/>
            <person name="Beidas S."/>
            <person name="Ebert D."/>
            <person name="Keeling P.J."/>
        </authorList>
    </citation>
    <scope>NUCLEOTIDE SEQUENCE [LARGE SCALE GENOMIC DNA]</scope>
    <source>
        <strain evidence="2 3">OC4</strain>
    </source>
</reference>